<sequence>MEPIVYICAICGTEVQLSSSTAVACSANPAHKVLYKKRARRPLIYKAI</sequence>
<evidence type="ECO:0000313" key="3">
    <source>
        <dbReference type="EMBL" id="TNJ29675.1"/>
    </source>
</evidence>
<comment type="caution">
    <text evidence="3">The sequence shown here is derived from an EMBL/GenBank/DDBJ whole genome shotgun (WGS) entry which is preliminary data.</text>
</comment>
<dbReference type="EMBL" id="VDLU01000001">
    <property type="protein sequence ID" value="TNJ29675.1"/>
    <property type="molecule type" value="Genomic_DNA"/>
</dbReference>
<reference evidence="3 4" key="1">
    <citation type="submission" date="2019-05" db="EMBL/GenBank/DDBJ databases">
        <title>The compact genome of Giardia muris reveals important steps in the evolution of intestinal protozoan parasites.</title>
        <authorList>
            <person name="Xu F."/>
            <person name="Jimenez-Gonzalez A."/>
            <person name="Einarsson E."/>
            <person name="Astvaldsson A."/>
            <person name="Peirasmaki D."/>
            <person name="Eckmann L."/>
            <person name="Andersson J.O."/>
            <person name="Svard S.G."/>
            <person name="Jerlstrom-Hultqvist J."/>
        </authorList>
    </citation>
    <scope>NUCLEOTIDE SEQUENCE [LARGE SCALE GENOMIC DNA]</scope>
    <source>
        <strain evidence="3 4">Roberts-Thomson</strain>
    </source>
</reference>
<dbReference type="AlphaFoldDB" id="A0A4Z1SXY8"/>
<dbReference type="SMART" id="SM00659">
    <property type="entry name" value="RPOLCX"/>
    <property type="match status" value="1"/>
</dbReference>
<name>A0A4Z1SXY8_GIAMU</name>
<dbReference type="GO" id="GO:0003899">
    <property type="term" value="F:DNA-directed RNA polymerase activity"/>
    <property type="evidence" value="ECO:0007669"/>
    <property type="project" value="InterPro"/>
</dbReference>
<dbReference type="VEuPathDB" id="GiardiaDB:GMRT_16329"/>
<proteinExistence type="predicted"/>
<dbReference type="GO" id="GO:0046872">
    <property type="term" value="F:metal ion binding"/>
    <property type="evidence" value="ECO:0007669"/>
    <property type="project" value="UniProtKB-KW"/>
</dbReference>
<dbReference type="InterPro" id="IPR029040">
    <property type="entry name" value="RPABC4/Spt4"/>
</dbReference>
<dbReference type="OrthoDB" id="5585087at2759"/>
<dbReference type="Pfam" id="PF03604">
    <property type="entry name" value="Zn_ribbon_RPAB4"/>
    <property type="match status" value="1"/>
</dbReference>
<gene>
    <name evidence="3" type="ORF">GMRT_16329</name>
</gene>
<keyword evidence="1" id="KW-0479">Metal-binding</keyword>
<evidence type="ECO:0000256" key="2">
    <source>
        <dbReference type="ARBA" id="ARBA00022833"/>
    </source>
</evidence>
<keyword evidence="4" id="KW-1185">Reference proteome</keyword>
<organism evidence="3 4">
    <name type="scientific">Giardia muris</name>
    <dbReference type="NCBI Taxonomy" id="5742"/>
    <lineage>
        <taxon>Eukaryota</taxon>
        <taxon>Metamonada</taxon>
        <taxon>Diplomonadida</taxon>
        <taxon>Hexamitidae</taxon>
        <taxon>Giardiinae</taxon>
        <taxon>Giardia</taxon>
    </lineage>
</organism>
<evidence type="ECO:0000256" key="1">
    <source>
        <dbReference type="ARBA" id="ARBA00022723"/>
    </source>
</evidence>
<dbReference type="GO" id="GO:0006351">
    <property type="term" value="P:DNA-templated transcription"/>
    <property type="evidence" value="ECO:0007669"/>
    <property type="project" value="InterPro"/>
</dbReference>
<dbReference type="SUPFAM" id="SSF63393">
    <property type="entry name" value="RNA polymerase subunits"/>
    <property type="match status" value="1"/>
</dbReference>
<evidence type="ECO:0000313" key="4">
    <source>
        <dbReference type="Proteomes" id="UP000315496"/>
    </source>
</evidence>
<dbReference type="GO" id="GO:0003677">
    <property type="term" value="F:DNA binding"/>
    <property type="evidence" value="ECO:0007669"/>
    <property type="project" value="InterPro"/>
</dbReference>
<keyword evidence="2" id="KW-0862">Zinc</keyword>
<dbReference type="InterPro" id="IPR006591">
    <property type="entry name" value="RNAP_P/RPABC4"/>
</dbReference>
<dbReference type="Proteomes" id="UP000315496">
    <property type="component" value="Chromosome 1"/>
</dbReference>
<dbReference type="Gene3D" id="2.20.28.30">
    <property type="entry name" value="RNA polymerase ii, chain L"/>
    <property type="match status" value="1"/>
</dbReference>
<accession>A0A4Z1SXY8</accession>
<protein>
    <submittedName>
        <fullName evidence="3">RNA polymerase II subunit Rpb12</fullName>
    </submittedName>
</protein>